<comment type="cofactor">
    <cofactor evidence="12">
        <name>[4Fe-4S] cluster</name>
        <dbReference type="ChEBI" id="CHEBI:49883"/>
    </cofactor>
    <text evidence="12">Binds 1 [4Fe-4S] cluster.</text>
</comment>
<dbReference type="SMART" id="SM00525">
    <property type="entry name" value="FES"/>
    <property type="match status" value="1"/>
</dbReference>
<evidence type="ECO:0000256" key="11">
    <source>
        <dbReference type="ARBA" id="ARBA00023295"/>
    </source>
</evidence>
<dbReference type="GO" id="GO:0019104">
    <property type="term" value="F:DNA N-glycosylase activity"/>
    <property type="evidence" value="ECO:0007669"/>
    <property type="project" value="UniProtKB-UniRule"/>
</dbReference>
<evidence type="ECO:0000259" key="14">
    <source>
        <dbReference type="SMART" id="SM00478"/>
    </source>
</evidence>
<evidence type="ECO:0000313" key="16">
    <source>
        <dbReference type="Proteomes" id="UP000321250"/>
    </source>
</evidence>
<keyword evidence="15" id="KW-0540">Nuclease</keyword>
<reference evidence="15 16" key="1">
    <citation type="journal article" date="2013" name="Antonie Van Leeuwenhoek">
        <title>Sphingomonas ginsenosidivorax sp. nov., with the ability to transform ginsenosides.</title>
        <authorList>
            <person name="Jin X.F."/>
            <person name="Kim J.K."/>
            <person name="Liu Q.M."/>
            <person name="Kang M.S."/>
            <person name="He D."/>
            <person name="Jin F.X."/>
            <person name="Kim S.C."/>
            <person name="Im W.T."/>
        </authorList>
    </citation>
    <scope>NUCLEOTIDE SEQUENCE [LARGE SCALE GENOMIC DNA]</scope>
    <source>
        <strain evidence="15 16">KHI67</strain>
    </source>
</reference>
<comment type="similarity">
    <text evidence="1 12">Belongs to the Nth/MutY family.</text>
</comment>
<dbReference type="InterPro" id="IPR003265">
    <property type="entry name" value="HhH-GPD_domain"/>
</dbReference>
<dbReference type="EMBL" id="VOQR01000001">
    <property type="protein sequence ID" value="TXC69712.1"/>
    <property type="molecule type" value="Genomic_DNA"/>
</dbReference>
<proteinExistence type="inferred from homology"/>
<keyword evidence="7 12" id="KW-0411">Iron-sulfur</keyword>
<dbReference type="PROSITE" id="PS01155">
    <property type="entry name" value="ENDONUCLEASE_III_2"/>
    <property type="match status" value="1"/>
</dbReference>
<evidence type="ECO:0000256" key="13">
    <source>
        <dbReference type="SAM" id="MobiDB-lite"/>
    </source>
</evidence>
<dbReference type="InterPro" id="IPR003651">
    <property type="entry name" value="Endonuclease3_FeS-loop_motif"/>
</dbReference>
<dbReference type="InterPro" id="IPR005759">
    <property type="entry name" value="Nth"/>
</dbReference>
<evidence type="ECO:0000256" key="1">
    <source>
        <dbReference type="ARBA" id="ARBA00008343"/>
    </source>
</evidence>
<dbReference type="SMART" id="SM00478">
    <property type="entry name" value="ENDO3c"/>
    <property type="match status" value="1"/>
</dbReference>
<dbReference type="GO" id="GO:0006285">
    <property type="term" value="P:base-excision repair, AP site formation"/>
    <property type="evidence" value="ECO:0007669"/>
    <property type="project" value="TreeGrafter"/>
</dbReference>
<dbReference type="SUPFAM" id="SSF48150">
    <property type="entry name" value="DNA-glycosylase"/>
    <property type="match status" value="1"/>
</dbReference>
<feature type="binding site" evidence="12">
    <location>
        <position position="203"/>
    </location>
    <ligand>
        <name>[4Fe-4S] cluster</name>
        <dbReference type="ChEBI" id="CHEBI:49883"/>
    </ligand>
</feature>
<name>A0A5C6UA23_9SPHN</name>
<dbReference type="CDD" id="cd00056">
    <property type="entry name" value="ENDO3c"/>
    <property type="match status" value="1"/>
</dbReference>
<dbReference type="Proteomes" id="UP000321250">
    <property type="component" value="Unassembled WGS sequence"/>
</dbReference>
<dbReference type="NCBIfam" id="TIGR01083">
    <property type="entry name" value="nth"/>
    <property type="match status" value="1"/>
</dbReference>
<feature type="compositionally biased region" description="Low complexity" evidence="13">
    <location>
        <begin position="211"/>
        <end position="224"/>
    </location>
</feature>
<evidence type="ECO:0000256" key="6">
    <source>
        <dbReference type="ARBA" id="ARBA00023004"/>
    </source>
</evidence>
<feature type="binding site" evidence="12">
    <location>
        <position position="187"/>
    </location>
    <ligand>
        <name>[4Fe-4S] cluster</name>
        <dbReference type="ChEBI" id="CHEBI:49883"/>
    </ligand>
</feature>
<sequence length="237" mass="25654">MKKADVVDFYARLAEADPHPETELEFVNPFTLVVAVALSAQATDAGVNKATRALFAEVATPAKMVALGLDGLKAHIRTIGLFNTKAKNVIALSQMLIDEFGGEVPPDRESLERLPGVGRKTANVVMNVAFGAETFAVDTHIFRVGNRTGLARGKTPLAVELKLDKATPQPFRLHAHHWLILHGRYVCKARTPECWRCIVADLCAYKPKTPAPKAMKTAGAPAPALLRDPQRTRSSAG</sequence>
<dbReference type="InterPro" id="IPR011257">
    <property type="entry name" value="DNA_glycosylase"/>
</dbReference>
<keyword evidence="11 12" id="KW-0326">Glycosidase</keyword>
<evidence type="ECO:0000256" key="3">
    <source>
        <dbReference type="ARBA" id="ARBA00022723"/>
    </source>
</evidence>
<dbReference type="Gene3D" id="1.10.1670.10">
    <property type="entry name" value="Helix-hairpin-Helix base-excision DNA repair enzymes (C-terminal)"/>
    <property type="match status" value="1"/>
</dbReference>
<dbReference type="GO" id="GO:0003677">
    <property type="term" value="F:DNA binding"/>
    <property type="evidence" value="ECO:0007669"/>
    <property type="project" value="UniProtKB-UniRule"/>
</dbReference>
<dbReference type="InterPro" id="IPR000445">
    <property type="entry name" value="HhH_motif"/>
</dbReference>
<dbReference type="FunFam" id="1.10.340.30:FF:000001">
    <property type="entry name" value="Endonuclease III"/>
    <property type="match status" value="1"/>
</dbReference>
<feature type="region of interest" description="Disordered" evidence="13">
    <location>
        <begin position="211"/>
        <end position="237"/>
    </location>
</feature>
<accession>A0A5C6UA23</accession>
<dbReference type="Gene3D" id="1.10.340.30">
    <property type="entry name" value="Hypothetical protein, domain 2"/>
    <property type="match status" value="1"/>
</dbReference>
<comment type="catalytic activity">
    <reaction evidence="12">
        <text>2'-deoxyribonucleotide-(2'-deoxyribose 5'-phosphate)-2'-deoxyribonucleotide-DNA = a 3'-end 2'-deoxyribonucleotide-(2,3-dehydro-2,3-deoxyribose 5'-phosphate)-DNA + a 5'-end 5'-phospho-2'-deoxyribonucleoside-DNA + H(+)</text>
        <dbReference type="Rhea" id="RHEA:66592"/>
        <dbReference type="Rhea" id="RHEA-COMP:13180"/>
        <dbReference type="Rhea" id="RHEA-COMP:16897"/>
        <dbReference type="Rhea" id="RHEA-COMP:17067"/>
        <dbReference type="ChEBI" id="CHEBI:15378"/>
        <dbReference type="ChEBI" id="CHEBI:136412"/>
        <dbReference type="ChEBI" id="CHEBI:157695"/>
        <dbReference type="ChEBI" id="CHEBI:167181"/>
        <dbReference type="EC" id="4.2.99.18"/>
    </reaction>
</comment>
<keyword evidence="6 12" id="KW-0408">Iron</keyword>
<gene>
    <name evidence="12 15" type="primary">nth</name>
    <name evidence="15" type="ORF">FSB78_01095</name>
</gene>
<dbReference type="Pfam" id="PF00730">
    <property type="entry name" value="HhH-GPD"/>
    <property type="match status" value="1"/>
</dbReference>
<dbReference type="PIRSF" id="PIRSF001435">
    <property type="entry name" value="Nth"/>
    <property type="match status" value="1"/>
</dbReference>
<dbReference type="EC" id="4.2.99.18" evidence="12"/>
<feature type="domain" description="HhH-GPD" evidence="14">
    <location>
        <begin position="38"/>
        <end position="185"/>
    </location>
</feature>
<feature type="binding site" evidence="12">
    <location>
        <position position="197"/>
    </location>
    <ligand>
        <name>[4Fe-4S] cluster</name>
        <dbReference type="ChEBI" id="CHEBI:49883"/>
    </ligand>
</feature>
<dbReference type="GO" id="GO:0051539">
    <property type="term" value="F:4 iron, 4 sulfur cluster binding"/>
    <property type="evidence" value="ECO:0007669"/>
    <property type="project" value="UniProtKB-UniRule"/>
</dbReference>
<comment type="function">
    <text evidence="12">DNA repair enzyme that has both DNA N-glycosylase activity and AP-lyase activity. The DNA N-glycosylase activity releases various damaged pyrimidines from DNA by cleaving the N-glycosidic bond, leaving an AP (apurinic/apyrimidinic) site. The AP-lyase activity cleaves the phosphodiester bond 3' to the AP site by a beta-elimination, leaving a 3'-terminal unsaturated sugar and a product with a terminal 5'-phosphate.</text>
</comment>
<evidence type="ECO:0000256" key="7">
    <source>
        <dbReference type="ARBA" id="ARBA00023014"/>
    </source>
</evidence>
<dbReference type="AlphaFoldDB" id="A0A5C6UA23"/>
<keyword evidence="16" id="KW-1185">Reference proteome</keyword>
<comment type="caution">
    <text evidence="15">The sequence shown here is derived from an EMBL/GenBank/DDBJ whole genome shotgun (WGS) entry which is preliminary data.</text>
</comment>
<dbReference type="HAMAP" id="MF_00942">
    <property type="entry name" value="Nth"/>
    <property type="match status" value="1"/>
</dbReference>
<evidence type="ECO:0000256" key="10">
    <source>
        <dbReference type="ARBA" id="ARBA00023239"/>
    </source>
</evidence>
<keyword evidence="2 12" id="KW-0004">4Fe-4S</keyword>
<dbReference type="FunFam" id="1.10.1670.10:FF:000001">
    <property type="entry name" value="Endonuclease III"/>
    <property type="match status" value="1"/>
</dbReference>
<evidence type="ECO:0000256" key="5">
    <source>
        <dbReference type="ARBA" id="ARBA00022801"/>
    </source>
</evidence>
<dbReference type="PANTHER" id="PTHR10359:SF18">
    <property type="entry name" value="ENDONUCLEASE III"/>
    <property type="match status" value="1"/>
</dbReference>
<keyword evidence="3 12" id="KW-0479">Metal-binding</keyword>
<dbReference type="PANTHER" id="PTHR10359">
    <property type="entry name" value="A/G-SPECIFIC ADENINE GLYCOSYLASE/ENDONUCLEASE III"/>
    <property type="match status" value="1"/>
</dbReference>
<evidence type="ECO:0000256" key="9">
    <source>
        <dbReference type="ARBA" id="ARBA00023204"/>
    </source>
</evidence>
<dbReference type="Pfam" id="PF10576">
    <property type="entry name" value="EndIII_4Fe-2S"/>
    <property type="match status" value="1"/>
</dbReference>
<dbReference type="OrthoDB" id="9800977at2"/>
<evidence type="ECO:0000313" key="15">
    <source>
        <dbReference type="EMBL" id="TXC69712.1"/>
    </source>
</evidence>
<keyword evidence="9 12" id="KW-0234">DNA repair</keyword>
<keyword evidence="15" id="KW-0255">Endonuclease</keyword>
<dbReference type="InterPro" id="IPR004036">
    <property type="entry name" value="Endonuclease-III-like_CS2"/>
</dbReference>
<protein>
    <recommendedName>
        <fullName evidence="12">Endonuclease III</fullName>
        <ecNumber evidence="12">4.2.99.18</ecNumber>
    </recommendedName>
    <alternativeName>
        <fullName evidence="12">DNA-(apurinic or apyrimidinic site) lyase</fullName>
    </alternativeName>
</protein>
<dbReference type="InterPro" id="IPR023170">
    <property type="entry name" value="HhH_base_excis_C"/>
</dbReference>
<dbReference type="GO" id="GO:0140078">
    <property type="term" value="F:class I DNA-(apurinic or apyrimidinic site) endonuclease activity"/>
    <property type="evidence" value="ECO:0007669"/>
    <property type="project" value="UniProtKB-EC"/>
</dbReference>
<feature type="binding site" evidence="12">
    <location>
        <position position="194"/>
    </location>
    <ligand>
        <name>[4Fe-4S] cluster</name>
        <dbReference type="ChEBI" id="CHEBI:49883"/>
    </ligand>
</feature>
<evidence type="ECO:0000256" key="12">
    <source>
        <dbReference type="HAMAP-Rule" id="MF_00942"/>
    </source>
</evidence>
<keyword evidence="4 12" id="KW-0227">DNA damage</keyword>
<dbReference type="RefSeq" id="WP_147079224.1">
    <property type="nucleotide sequence ID" value="NZ_VOQR01000001.1"/>
</dbReference>
<evidence type="ECO:0000256" key="8">
    <source>
        <dbReference type="ARBA" id="ARBA00023125"/>
    </source>
</evidence>
<dbReference type="GO" id="GO:0046872">
    <property type="term" value="F:metal ion binding"/>
    <property type="evidence" value="ECO:0007669"/>
    <property type="project" value="UniProtKB-KW"/>
</dbReference>
<keyword evidence="5 12" id="KW-0378">Hydrolase</keyword>
<dbReference type="Pfam" id="PF00633">
    <property type="entry name" value="HHH"/>
    <property type="match status" value="1"/>
</dbReference>
<evidence type="ECO:0000256" key="2">
    <source>
        <dbReference type="ARBA" id="ARBA00022485"/>
    </source>
</evidence>
<keyword evidence="10 12" id="KW-0456">Lyase</keyword>
<evidence type="ECO:0000256" key="4">
    <source>
        <dbReference type="ARBA" id="ARBA00022763"/>
    </source>
</evidence>
<keyword evidence="8 12" id="KW-0238">DNA-binding</keyword>
<organism evidence="15 16">
    <name type="scientific">Sphingomonas ginsenosidivorax</name>
    <dbReference type="NCBI Taxonomy" id="862135"/>
    <lineage>
        <taxon>Bacteria</taxon>
        <taxon>Pseudomonadati</taxon>
        <taxon>Pseudomonadota</taxon>
        <taxon>Alphaproteobacteria</taxon>
        <taxon>Sphingomonadales</taxon>
        <taxon>Sphingomonadaceae</taxon>
        <taxon>Sphingomonas</taxon>
    </lineage>
</organism>